<evidence type="ECO:0000313" key="1">
    <source>
        <dbReference type="EMBL" id="KAJ2966568.1"/>
    </source>
</evidence>
<dbReference type="Proteomes" id="UP001143910">
    <property type="component" value="Unassembled WGS sequence"/>
</dbReference>
<evidence type="ECO:0000313" key="2">
    <source>
        <dbReference type="Proteomes" id="UP001143910"/>
    </source>
</evidence>
<comment type="caution">
    <text evidence="1">The sequence shown here is derived from an EMBL/GenBank/DDBJ whole genome shotgun (WGS) entry which is preliminary data.</text>
</comment>
<dbReference type="EMBL" id="JANJQO010002579">
    <property type="protein sequence ID" value="KAJ2966568.1"/>
    <property type="molecule type" value="Genomic_DNA"/>
</dbReference>
<gene>
    <name evidence="1" type="ORF">NQ176_g10088</name>
</gene>
<name>A0ACC1MIM3_9HYPO</name>
<reference evidence="1" key="1">
    <citation type="submission" date="2022-08" db="EMBL/GenBank/DDBJ databases">
        <title>Genome Sequence of Lecanicillium fungicola.</title>
        <authorList>
            <person name="Buettner E."/>
        </authorList>
    </citation>
    <scope>NUCLEOTIDE SEQUENCE</scope>
    <source>
        <strain evidence="1">Babe33</strain>
    </source>
</reference>
<sequence length="133" mass="14408">MCIVTYFKHLECNHIWAVVTEPCLPYMGFTNCPTFTAGGSSFKGSVVVHPITGQLVGASNIRGGRIKAKPKFYKTRTRLCPKCDLGGVCDANVTRMVADMGWGFTLGKDVAGEQGNWGVDFRLGSSRKGCVIL</sequence>
<keyword evidence="2" id="KW-1185">Reference proteome</keyword>
<protein>
    <submittedName>
        <fullName evidence="1">Uncharacterized protein</fullName>
    </submittedName>
</protein>
<organism evidence="1 2">
    <name type="scientific">Zarea fungicola</name>
    <dbReference type="NCBI Taxonomy" id="93591"/>
    <lineage>
        <taxon>Eukaryota</taxon>
        <taxon>Fungi</taxon>
        <taxon>Dikarya</taxon>
        <taxon>Ascomycota</taxon>
        <taxon>Pezizomycotina</taxon>
        <taxon>Sordariomycetes</taxon>
        <taxon>Hypocreomycetidae</taxon>
        <taxon>Hypocreales</taxon>
        <taxon>Cordycipitaceae</taxon>
        <taxon>Zarea</taxon>
    </lineage>
</organism>
<accession>A0ACC1MIM3</accession>
<proteinExistence type="predicted"/>